<gene>
    <name evidence="2" type="ORF">A3K92_04055</name>
</gene>
<dbReference type="KEGG" id="tgg:A3K92_04055"/>
<feature type="transmembrane region" description="Helical" evidence="1">
    <location>
        <begin position="124"/>
        <end position="141"/>
    </location>
</feature>
<keyword evidence="3" id="KW-1185">Reference proteome</keyword>
<proteinExistence type="predicted"/>
<evidence type="ECO:0000256" key="1">
    <source>
        <dbReference type="SAM" id="Phobius"/>
    </source>
</evidence>
<reference evidence="2 3" key="1">
    <citation type="submission" date="2016-03" db="EMBL/GenBank/DDBJ databases">
        <title>Complete genome sequence of Thermococcus gorgonarius.</title>
        <authorList>
            <person name="Oger P.M."/>
        </authorList>
    </citation>
    <scope>NUCLEOTIDE SEQUENCE [LARGE SCALE GENOMIC DNA]</scope>
    <source>
        <strain evidence="2 3">W-12</strain>
    </source>
</reference>
<name>A0A2Z2M5E6_THEGO</name>
<sequence>MSKSGNSKMRRISLAVLVLIVVLFLGKTLRLPVALFVASSGSMEPWAETGSIVLGVATYVKSFGAGDVVLWCWDPLRSACILGRVQTVVQNFVTLKGDSNPVPTTPLDGSKVSYVAVAAVSPRIWIPVFIVALGVLAYFSLRNRNGDNNNNNNRVNNINSSKNGMKANQRLYAVFAMLLVVNFLATGAMYIDNTRPFYATPRAALSESRLDLERGVYAFVVETPGFRPLNASCVSEGFTLETSVVSLSSSRIAVEAKLPRGLFETLWNRSYGRALFTSFPARIEEHFVVKCTLQYDRGQLIGSHVASFTWADPSFEVNGSKLVVNNSNPLPLSLLVELYSPGTGIISRTVEAPPATVQVVDLSQLAPKAGVYRLRVYYDFLGARRGWGTDVRIG</sequence>
<dbReference type="RefSeq" id="WP_088885044.1">
    <property type="nucleotide sequence ID" value="NZ_CP014855.1"/>
</dbReference>
<protein>
    <recommendedName>
        <fullName evidence="4">Signal peptidase I</fullName>
    </recommendedName>
</protein>
<dbReference type="GeneID" id="33331695"/>
<dbReference type="AlphaFoldDB" id="A0A2Z2M5E6"/>
<evidence type="ECO:0000313" key="2">
    <source>
        <dbReference type="EMBL" id="ASJ00706.1"/>
    </source>
</evidence>
<keyword evidence="1" id="KW-1133">Transmembrane helix</keyword>
<keyword evidence="1" id="KW-0812">Transmembrane</keyword>
<dbReference type="Proteomes" id="UP000250134">
    <property type="component" value="Chromosome"/>
</dbReference>
<dbReference type="EMBL" id="CP014855">
    <property type="protein sequence ID" value="ASJ00706.1"/>
    <property type="molecule type" value="Genomic_DNA"/>
</dbReference>
<evidence type="ECO:0000313" key="3">
    <source>
        <dbReference type="Proteomes" id="UP000250134"/>
    </source>
</evidence>
<keyword evidence="1" id="KW-0472">Membrane</keyword>
<evidence type="ECO:0008006" key="4">
    <source>
        <dbReference type="Google" id="ProtNLM"/>
    </source>
</evidence>
<accession>A0A2Z2M5E6</accession>
<organism evidence="2 3">
    <name type="scientific">Thermococcus gorgonarius</name>
    <dbReference type="NCBI Taxonomy" id="71997"/>
    <lineage>
        <taxon>Archaea</taxon>
        <taxon>Methanobacteriati</taxon>
        <taxon>Methanobacteriota</taxon>
        <taxon>Thermococci</taxon>
        <taxon>Thermococcales</taxon>
        <taxon>Thermococcaceae</taxon>
        <taxon>Thermococcus</taxon>
    </lineage>
</organism>
<feature type="transmembrane region" description="Helical" evidence="1">
    <location>
        <begin position="171"/>
        <end position="191"/>
    </location>
</feature>